<evidence type="ECO:0000256" key="2">
    <source>
        <dbReference type="ARBA" id="ARBA00023125"/>
    </source>
</evidence>
<evidence type="ECO:0000256" key="3">
    <source>
        <dbReference type="ARBA" id="ARBA00023163"/>
    </source>
</evidence>
<keyword evidence="2" id="KW-0238">DNA-binding</keyword>
<feature type="compositionally biased region" description="Basic residues" evidence="4">
    <location>
        <begin position="67"/>
        <end position="77"/>
    </location>
</feature>
<dbReference type="CDD" id="cd06170">
    <property type="entry name" value="LuxR_C_like"/>
    <property type="match status" value="1"/>
</dbReference>
<dbReference type="PANTHER" id="PTHR43214">
    <property type="entry name" value="TWO-COMPONENT RESPONSE REGULATOR"/>
    <property type="match status" value="1"/>
</dbReference>
<sequence length="93" mass="10536">MPEREPHAPRLRATGLSNAEIAARLHLRVRMVETHVATVLAKLGARDRTRAVIWALRVRFRLTPRGRRVAATARRRTGPPSRPSCRRCPRGLT</sequence>
<dbReference type="InterPro" id="IPR039420">
    <property type="entry name" value="WalR-like"/>
</dbReference>
<evidence type="ECO:0000313" key="6">
    <source>
        <dbReference type="EMBL" id="MFD2798674.1"/>
    </source>
</evidence>
<dbReference type="SMART" id="SM00421">
    <property type="entry name" value="HTH_LUXR"/>
    <property type="match status" value="1"/>
</dbReference>
<dbReference type="Proteomes" id="UP001597478">
    <property type="component" value="Unassembled WGS sequence"/>
</dbReference>
<dbReference type="PRINTS" id="PR00038">
    <property type="entry name" value="HTHLUXR"/>
</dbReference>
<feature type="region of interest" description="Disordered" evidence="4">
    <location>
        <begin position="67"/>
        <end position="93"/>
    </location>
</feature>
<dbReference type="RefSeq" id="WP_377388670.1">
    <property type="nucleotide sequence ID" value="NZ_JBHSAN010000014.1"/>
</dbReference>
<dbReference type="InterPro" id="IPR036388">
    <property type="entry name" value="WH-like_DNA-bd_sf"/>
</dbReference>
<name>A0ABW5W684_9PSEU</name>
<dbReference type="Gene3D" id="1.10.10.10">
    <property type="entry name" value="Winged helix-like DNA-binding domain superfamily/Winged helix DNA-binding domain"/>
    <property type="match status" value="1"/>
</dbReference>
<keyword evidence="1" id="KW-0805">Transcription regulation</keyword>
<evidence type="ECO:0000313" key="7">
    <source>
        <dbReference type="Proteomes" id="UP001597478"/>
    </source>
</evidence>
<accession>A0ABW5W684</accession>
<evidence type="ECO:0000259" key="5">
    <source>
        <dbReference type="PROSITE" id="PS50043"/>
    </source>
</evidence>
<dbReference type="SUPFAM" id="SSF46894">
    <property type="entry name" value="C-terminal effector domain of the bipartite response regulators"/>
    <property type="match status" value="1"/>
</dbReference>
<evidence type="ECO:0000256" key="4">
    <source>
        <dbReference type="SAM" id="MobiDB-lite"/>
    </source>
</evidence>
<gene>
    <name evidence="6" type="ORF">ACFS2C_04630</name>
</gene>
<feature type="domain" description="HTH luxR-type" evidence="5">
    <location>
        <begin position="1"/>
        <end position="59"/>
    </location>
</feature>
<organism evidence="6 7">
    <name type="scientific">Prauserella oleivorans</name>
    <dbReference type="NCBI Taxonomy" id="1478153"/>
    <lineage>
        <taxon>Bacteria</taxon>
        <taxon>Bacillati</taxon>
        <taxon>Actinomycetota</taxon>
        <taxon>Actinomycetes</taxon>
        <taxon>Pseudonocardiales</taxon>
        <taxon>Pseudonocardiaceae</taxon>
        <taxon>Prauserella</taxon>
    </lineage>
</organism>
<reference evidence="7" key="1">
    <citation type="journal article" date="2019" name="Int. J. Syst. Evol. Microbiol.">
        <title>The Global Catalogue of Microorganisms (GCM) 10K type strain sequencing project: providing services to taxonomists for standard genome sequencing and annotation.</title>
        <authorList>
            <consortium name="The Broad Institute Genomics Platform"/>
            <consortium name="The Broad Institute Genome Sequencing Center for Infectious Disease"/>
            <person name="Wu L."/>
            <person name="Ma J."/>
        </authorList>
    </citation>
    <scope>NUCLEOTIDE SEQUENCE [LARGE SCALE GENOMIC DNA]</scope>
    <source>
        <strain evidence="7">IBRC-M 10906</strain>
    </source>
</reference>
<comment type="caution">
    <text evidence="6">The sequence shown here is derived from an EMBL/GenBank/DDBJ whole genome shotgun (WGS) entry which is preliminary data.</text>
</comment>
<dbReference type="InterPro" id="IPR000792">
    <property type="entry name" value="Tscrpt_reg_LuxR_C"/>
</dbReference>
<dbReference type="PROSITE" id="PS50043">
    <property type="entry name" value="HTH_LUXR_2"/>
    <property type="match status" value="1"/>
</dbReference>
<dbReference type="Pfam" id="PF00196">
    <property type="entry name" value="GerE"/>
    <property type="match status" value="1"/>
</dbReference>
<dbReference type="EMBL" id="JBHUOF010000005">
    <property type="protein sequence ID" value="MFD2798674.1"/>
    <property type="molecule type" value="Genomic_DNA"/>
</dbReference>
<keyword evidence="7" id="KW-1185">Reference proteome</keyword>
<keyword evidence="3" id="KW-0804">Transcription</keyword>
<evidence type="ECO:0000256" key="1">
    <source>
        <dbReference type="ARBA" id="ARBA00023015"/>
    </source>
</evidence>
<dbReference type="InterPro" id="IPR016032">
    <property type="entry name" value="Sig_transdc_resp-reg_C-effctor"/>
</dbReference>
<dbReference type="PANTHER" id="PTHR43214:SF24">
    <property type="entry name" value="TRANSCRIPTIONAL REGULATORY PROTEIN NARL-RELATED"/>
    <property type="match status" value="1"/>
</dbReference>
<protein>
    <submittedName>
        <fullName evidence="6">Response regulator transcription factor</fullName>
    </submittedName>
</protein>
<feature type="compositionally biased region" description="Basic residues" evidence="4">
    <location>
        <begin position="84"/>
        <end position="93"/>
    </location>
</feature>
<proteinExistence type="predicted"/>